<evidence type="ECO:0000313" key="2">
    <source>
        <dbReference type="EMBL" id="CAD2196635.1"/>
    </source>
</evidence>
<name>A0A6V7XBS7_MELEN</name>
<dbReference type="AlphaFoldDB" id="A0A6V7XBS7"/>
<accession>A0A6V7XBS7</accession>
<evidence type="ECO:0000313" key="3">
    <source>
        <dbReference type="Proteomes" id="UP000580250"/>
    </source>
</evidence>
<dbReference type="EMBL" id="CAJEWN010001340">
    <property type="protein sequence ID" value="CAD2196635.1"/>
    <property type="molecule type" value="Genomic_DNA"/>
</dbReference>
<comment type="caution">
    <text evidence="2">The sequence shown here is derived from an EMBL/GenBank/DDBJ whole genome shotgun (WGS) entry which is preliminary data.</text>
</comment>
<gene>
    <name evidence="1" type="ORF">MENT_LOCUS32245</name>
    <name evidence="2" type="ORF">MENT_LOCUS49817</name>
</gene>
<sequence>MTFSFLVSQTPPISGVPLFGTFLFLKNRKTLGVVQTKFERKEGLVC</sequence>
<dbReference type="EMBL" id="CAJEWN010000363">
    <property type="protein sequence ID" value="CAD2180185.1"/>
    <property type="molecule type" value="Genomic_DNA"/>
</dbReference>
<reference evidence="2 3" key="1">
    <citation type="submission" date="2020-08" db="EMBL/GenBank/DDBJ databases">
        <authorList>
            <person name="Koutsovoulos G."/>
            <person name="Danchin GJ E."/>
        </authorList>
    </citation>
    <scope>NUCLEOTIDE SEQUENCE [LARGE SCALE GENOMIC DNA]</scope>
</reference>
<protein>
    <submittedName>
        <fullName evidence="2">Uncharacterized protein</fullName>
    </submittedName>
</protein>
<evidence type="ECO:0000313" key="1">
    <source>
        <dbReference type="EMBL" id="CAD2180185.1"/>
    </source>
</evidence>
<proteinExistence type="predicted"/>
<dbReference type="Proteomes" id="UP000580250">
    <property type="component" value="Unassembled WGS sequence"/>
</dbReference>
<organism evidence="2 3">
    <name type="scientific">Meloidogyne enterolobii</name>
    <name type="common">Root-knot nematode worm</name>
    <name type="synonym">Meloidogyne mayaguensis</name>
    <dbReference type="NCBI Taxonomy" id="390850"/>
    <lineage>
        <taxon>Eukaryota</taxon>
        <taxon>Metazoa</taxon>
        <taxon>Ecdysozoa</taxon>
        <taxon>Nematoda</taxon>
        <taxon>Chromadorea</taxon>
        <taxon>Rhabditida</taxon>
        <taxon>Tylenchina</taxon>
        <taxon>Tylenchomorpha</taxon>
        <taxon>Tylenchoidea</taxon>
        <taxon>Meloidogynidae</taxon>
        <taxon>Meloidogyninae</taxon>
        <taxon>Meloidogyne</taxon>
    </lineage>
</organism>